<evidence type="ECO:0000259" key="7">
    <source>
        <dbReference type="PROSITE" id="PS50071"/>
    </source>
</evidence>
<evidence type="ECO:0000256" key="1">
    <source>
        <dbReference type="ARBA" id="ARBA00023125"/>
    </source>
</evidence>
<name>A0ABQ6WUF7_9EURO</name>
<proteinExistence type="predicted"/>
<dbReference type="SUPFAM" id="SSF46689">
    <property type="entry name" value="Homeodomain-like"/>
    <property type="match status" value="1"/>
</dbReference>
<evidence type="ECO:0000259" key="8">
    <source>
        <dbReference type="PROSITE" id="PS50157"/>
    </source>
</evidence>
<dbReference type="InterPro" id="IPR009057">
    <property type="entry name" value="Homeodomain-like_sf"/>
</dbReference>
<keyword evidence="10" id="KW-1185">Reference proteome</keyword>
<dbReference type="InterPro" id="IPR036236">
    <property type="entry name" value="Znf_C2H2_sf"/>
</dbReference>
<evidence type="ECO:0000256" key="5">
    <source>
        <dbReference type="PROSITE-ProRule" id="PRU00108"/>
    </source>
</evidence>
<dbReference type="SUPFAM" id="SSF57667">
    <property type="entry name" value="beta-beta-alpha zinc fingers"/>
    <property type="match status" value="1"/>
</dbReference>
<dbReference type="InterPro" id="IPR001356">
    <property type="entry name" value="HD"/>
</dbReference>
<feature type="domain" description="Homeobox" evidence="7">
    <location>
        <begin position="78"/>
        <end position="141"/>
    </location>
</feature>
<evidence type="ECO:0000256" key="2">
    <source>
        <dbReference type="ARBA" id="ARBA00023155"/>
    </source>
</evidence>
<gene>
    <name evidence="9" type="ORF">BDV36DRAFT_96069</name>
</gene>
<organism evidence="9 10">
    <name type="scientific">Aspergillus pseudocaelatus</name>
    <dbReference type="NCBI Taxonomy" id="1825620"/>
    <lineage>
        <taxon>Eukaryota</taxon>
        <taxon>Fungi</taxon>
        <taxon>Dikarya</taxon>
        <taxon>Ascomycota</taxon>
        <taxon>Pezizomycotina</taxon>
        <taxon>Eurotiomycetes</taxon>
        <taxon>Eurotiomycetidae</taxon>
        <taxon>Eurotiales</taxon>
        <taxon>Aspergillaceae</taxon>
        <taxon>Aspergillus</taxon>
        <taxon>Aspergillus subgen. Circumdati</taxon>
    </lineage>
</organism>
<dbReference type="PROSITE" id="PS00028">
    <property type="entry name" value="ZINC_FINGER_C2H2_1"/>
    <property type="match status" value="1"/>
</dbReference>
<keyword evidence="4" id="KW-0862">Zinc</keyword>
<keyword evidence="2 5" id="KW-0371">Homeobox</keyword>
<dbReference type="Pfam" id="PF05920">
    <property type="entry name" value="Homeobox_KN"/>
    <property type="match status" value="1"/>
</dbReference>
<dbReference type="Gene3D" id="1.10.10.60">
    <property type="entry name" value="Homeodomain-like"/>
    <property type="match status" value="1"/>
</dbReference>
<keyword evidence="3 5" id="KW-0539">Nucleus</keyword>
<protein>
    <submittedName>
        <fullName evidence="9">Uncharacterized protein</fullName>
    </submittedName>
</protein>
<feature type="region of interest" description="Disordered" evidence="6">
    <location>
        <begin position="650"/>
        <end position="672"/>
    </location>
</feature>
<dbReference type="CDD" id="cd00086">
    <property type="entry name" value="homeodomain"/>
    <property type="match status" value="1"/>
</dbReference>
<dbReference type="PROSITE" id="PS00027">
    <property type="entry name" value="HOMEOBOX_1"/>
    <property type="match status" value="1"/>
</dbReference>
<dbReference type="InterPro" id="IPR008422">
    <property type="entry name" value="KN_HD"/>
</dbReference>
<feature type="compositionally biased region" description="Polar residues" evidence="6">
    <location>
        <begin position="652"/>
        <end position="664"/>
    </location>
</feature>
<evidence type="ECO:0000313" key="9">
    <source>
        <dbReference type="EMBL" id="KAE8420737.1"/>
    </source>
</evidence>
<dbReference type="Proteomes" id="UP000325395">
    <property type="component" value="Unassembled WGS sequence"/>
</dbReference>
<feature type="domain" description="C2H2-type" evidence="8">
    <location>
        <begin position="299"/>
        <end position="322"/>
    </location>
</feature>
<dbReference type="InterPro" id="IPR050224">
    <property type="entry name" value="TALE_homeobox"/>
</dbReference>
<dbReference type="PROSITE" id="PS50157">
    <property type="entry name" value="ZINC_FINGER_C2H2_2"/>
    <property type="match status" value="1"/>
</dbReference>
<dbReference type="InterPro" id="IPR013087">
    <property type="entry name" value="Znf_C2H2_type"/>
</dbReference>
<dbReference type="InterPro" id="IPR017970">
    <property type="entry name" value="Homeobox_CS"/>
</dbReference>
<dbReference type="SMART" id="SM00355">
    <property type="entry name" value="ZnF_C2H2"/>
    <property type="match status" value="3"/>
</dbReference>
<evidence type="ECO:0000256" key="3">
    <source>
        <dbReference type="ARBA" id="ARBA00023242"/>
    </source>
</evidence>
<keyword evidence="1 5" id="KW-0238">DNA-binding</keyword>
<reference evidence="9 10" key="1">
    <citation type="submission" date="2019-04" db="EMBL/GenBank/DDBJ databases">
        <authorList>
            <consortium name="DOE Joint Genome Institute"/>
            <person name="Mondo S."/>
            <person name="Kjaerbolling I."/>
            <person name="Vesth T."/>
            <person name="Frisvad J.C."/>
            <person name="Nybo J.L."/>
            <person name="Theobald S."/>
            <person name="Kildgaard S."/>
            <person name="Isbrandt T."/>
            <person name="Kuo A."/>
            <person name="Sato A."/>
            <person name="Lyhne E.K."/>
            <person name="Kogle M.E."/>
            <person name="Wiebenga A."/>
            <person name="Kun R.S."/>
            <person name="Lubbers R.J."/>
            <person name="Makela M.R."/>
            <person name="Barry K."/>
            <person name="Chovatia M."/>
            <person name="Clum A."/>
            <person name="Daum C."/>
            <person name="Haridas S."/>
            <person name="He G."/>
            <person name="LaButti K."/>
            <person name="Lipzen A."/>
            <person name="Riley R."/>
            <person name="Salamov A."/>
            <person name="Simmons B.A."/>
            <person name="Magnuson J.K."/>
            <person name="Henrissat B."/>
            <person name="Mortensen U.H."/>
            <person name="Larsen T.O."/>
            <person name="Devries R.P."/>
            <person name="Grigoriev I.V."/>
            <person name="Machida M."/>
            <person name="Baker S.E."/>
            <person name="Andersen M.R."/>
            <person name="Cantor M.N."/>
            <person name="Hua S.X."/>
        </authorList>
    </citation>
    <scope>NUCLEOTIDE SEQUENCE [LARGE SCALE GENOMIC DNA]</scope>
    <source>
        <strain evidence="9 10">CBS 117616</strain>
    </source>
</reference>
<dbReference type="SMART" id="SM00389">
    <property type="entry name" value="HOX"/>
    <property type="match status" value="1"/>
</dbReference>
<feature type="region of interest" description="Disordered" evidence="6">
    <location>
        <begin position="243"/>
        <end position="285"/>
    </location>
</feature>
<dbReference type="EMBL" id="ML735706">
    <property type="protein sequence ID" value="KAE8420737.1"/>
    <property type="molecule type" value="Genomic_DNA"/>
</dbReference>
<keyword evidence="4" id="KW-0479">Metal-binding</keyword>
<evidence type="ECO:0000256" key="6">
    <source>
        <dbReference type="SAM" id="MobiDB-lite"/>
    </source>
</evidence>
<dbReference type="PROSITE" id="PS50071">
    <property type="entry name" value="HOMEOBOX_2"/>
    <property type="match status" value="1"/>
</dbReference>
<dbReference type="PANTHER" id="PTHR11850">
    <property type="entry name" value="HOMEOBOX PROTEIN TRANSCRIPTION FACTORS"/>
    <property type="match status" value="1"/>
</dbReference>
<sequence>MGEMASSTDPSDIPAENHFGMFSDVELNEMLRSMNDSMVPTEDLSFNLDHMFPESEASSTHATEAAFHDDSQAALESSRSKRLISTFNQNQLNILEQWLNLHLHCPYPTKEEKGSLAGQTGLSMAQVSTWFTNARRRLRRTRSASSCNGSPIPESPTFLQEHQFSGNPQWASMTPLDRWRNSPPEIEAAPLEAIVNAVAYGDIDNKSDQTIGSAASASCNLPHVVASKFNDARSFVSSEASVSGLSSSSGSSTGSIHSQGSFGRLYLDDPSRRRRRRRTRNLGVSYNRPAKTTATTRPFQCTFCTDTFRTKHDWTRHERTLHLALVMFTCAPSGPTYSDSSNGVNRCVFCDEFCPSDSHIDAHRFSECQLKPAPLRTFYRKDHLVQHLRLVHGVNHAAPVMESWKSQVTHINSRCGFCDQRFETWSERNDHIAQHFRSGASMKDWRGCRGLDPPVALVVENAMPPYLIGIESTGMAPFSASHMLSKDAQPSSYLEITDQPAQVQAKPTMFEHLTARLGEYVLDVQAKGEMITDEMLQKLARCIIYGDDDPWNQTAADSPEWLRLFKEGVGLGSTEDTSQCDPNSHAGGVDYRFCLPWSADEWAPFKPSSDSTAPASADIINSCMTWQSPECLAEYRQHIMAQMSMYTAGEPGSQQELSAENPPSSAFLAPDMHGGRSVTLDTFLNPPHCHN</sequence>
<feature type="compositionally biased region" description="Low complexity" evidence="6">
    <location>
        <begin position="243"/>
        <end position="261"/>
    </location>
</feature>
<evidence type="ECO:0000313" key="10">
    <source>
        <dbReference type="Proteomes" id="UP000325395"/>
    </source>
</evidence>
<feature type="DNA-binding region" description="Homeobox" evidence="5">
    <location>
        <begin position="80"/>
        <end position="142"/>
    </location>
</feature>
<evidence type="ECO:0000256" key="4">
    <source>
        <dbReference type="PROSITE-ProRule" id="PRU00042"/>
    </source>
</evidence>
<keyword evidence="4" id="KW-0863">Zinc-finger</keyword>
<accession>A0ABQ6WUF7</accession>
<comment type="subcellular location">
    <subcellularLocation>
        <location evidence="5">Nucleus</location>
    </subcellularLocation>
</comment>